<organism evidence="1 2">
    <name type="scientific">Paenibacillus rhizoplanae</name>
    <dbReference type="NCBI Taxonomy" id="1917181"/>
    <lineage>
        <taxon>Bacteria</taxon>
        <taxon>Bacillati</taxon>
        <taxon>Bacillota</taxon>
        <taxon>Bacilli</taxon>
        <taxon>Bacillales</taxon>
        <taxon>Paenibacillaceae</taxon>
        <taxon>Paenibacillus</taxon>
    </lineage>
</organism>
<accession>A0ABW5F1G9</accession>
<keyword evidence="2" id="KW-1185">Reference proteome</keyword>
<dbReference type="InterPro" id="IPR012545">
    <property type="entry name" value="DUF1697"/>
</dbReference>
<dbReference type="PIRSF" id="PIRSF008502">
    <property type="entry name" value="UCP008502"/>
    <property type="match status" value="1"/>
</dbReference>
<name>A0ABW5F1G9_9BACL</name>
<proteinExistence type="predicted"/>
<reference evidence="2" key="1">
    <citation type="journal article" date="2019" name="Int. J. Syst. Evol. Microbiol.">
        <title>The Global Catalogue of Microorganisms (GCM) 10K type strain sequencing project: providing services to taxonomists for standard genome sequencing and annotation.</title>
        <authorList>
            <consortium name="The Broad Institute Genomics Platform"/>
            <consortium name="The Broad Institute Genome Sequencing Center for Infectious Disease"/>
            <person name="Wu L."/>
            <person name="Ma J."/>
        </authorList>
    </citation>
    <scope>NUCLEOTIDE SEQUENCE [LARGE SCALE GENOMIC DNA]</scope>
    <source>
        <strain evidence="2">CCM 8725</strain>
    </source>
</reference>
<evidence type="ECO:0000313" key="1">
    <source>
        <dbReference type="EMBL" id="MFD2408883.1"/>
    </source>
</evidence>
<dbReference type="RefSeq" id="WP_209993698.1">
    <property type="nucleotide sequence ID" value="NZ_JBHSVQ010000001.1"/>
</dbReference>
<dbReference type="Gene3D" id="3.30.70.1280">
    <property type="entry name" value="SP0830-like domains"/>
    <property type="match status" value="1"/>
</dbReference>
<evidence type="ECO:0000313" key="2">
    <source>
        <dbReference type="Proteomes" id="UP001597448"/>
    </source>
</evidence>
<dbReference type="EMBL" id="JBHUKY010000010">
    <property type="protein sequence ID" value="MFD2408883.1"/>
    <property type="molecule type" value="Genomic_DNA"/>
</dbReference>
<dbReference type="PANTHER" id="PTHR36439:SF1">
    <property type="entry name" value="DUF1697 DOMAIN-CONTAINING PROTEIN"/>
    <property type="match status" value="1"/>
</dbReference>
<dbReference type="Pfam" id="PF08002">
    <property type="entry name" value="DUF1697"/>
    <property type="match status" value="1"/>
</dbReference>
<dbReference type="SUPFAM" id="SSF160379">
    <property type="entry name" value="SP0830-like"/>
    <property type="match status" value="1"/>
</dbReference>
<dbReference type="Proteomes" id="UP001597448">
    <property type="component" value="Unassembled WGS sequence"/>
</dbReference>
<dbReference type="PANTHER" id="PTHR36439">
    <property type="entry name" value="BLL4334 PROTEIN"/>
    <property type="match status" value="1"/>
</dbReference>
<sequence>MNTYIALLRGINVGGNKIIKMQALTAMFEALKYGKVRTYIQSGNVVFESEETSASLLAGTISQRIQETFGFEVPVMIRSLEELEAVIAGNPFPQSEQEAYKRLYVSFLAAEPAAEALEKLRPYEDGADKVRVIGRELYAFYEVSVSKSPLFKVPFDKLLGTALTARNWNTLNKVAALARKP</sequence>
<comment type="caution">
    <text evidence="1">The sequence shown here is derived from an EMBL/GenBank/DDBJ whole genome shotgun (WGS) entry which is preliminary data.</text>
</comment>
<protein>
    <submittedName>
        <fullName evidence="1">DUF1697 domain-containing protein</fullName>
    </submittedName>
</protein>
<gene>
    <name evidence="1" type="ORF">ACFSX3_03325</name>
</gene>